<feature type="transmembrane region" description="Helical" evidence="1">
    <location>
        <begin position="68"/>
        <end position="87"/>
    </location>
</feature>
<organism evidence="2 3">
    <name type="scientific">Larsenimonas rhizosphaerae</name>
    <dbReference type="NCBI Taxonomy" id="2944682"/>
    <lineage>
        <taxon>Bacteria</taxon>
        <taxon>Pseudomonadati</taxon>
        <taxon>Pseudomonadota</taxon>
        <taxon>Gammaproteobacteria</taxon>
        <taxon>Oceanospirillales</taxon>
        <taxon>Halomonadaceae</taxon>
        <taxon>Larsenimonas</taxon>
    </lineage>
</organism>
<evidence type="ECO:0000313" key="3">
    <source>
        <dbReference type="Proteomes" id="UP001165678"/>
    </source>
</evidence>
<feature type="transmembrane region" description="Helical" evidence="1">
    <location>
        <begin position="37"/>
        <end position="56"/>
    </location>
</feature>
<dbReference type="AlphaFoldDB" id="A0AA41ZNJ9"/>
<dbReference type="Proteomes" id="UP001165678">
    <property type="component" value="Unassembled WGS sequence"/>
</dbReference>
<keyword evidence="1" id="KW-0812">Transmembrane</keyword>
<dbReference type="RefSeq" id="WP_265896744.1">
    <property type="nucleotide sequence ID" value="NZ_JAPIVE010000004.1"/>
</dbReference>
<comment type="caution">
    <text evidence="2">The sequence shown here is derived from an EMBL/GenBank/DDBJ whole genome shotgun (WGS) entry which is preliminary data.</text>
</comment>
<sequence length="128" mass="13845">MNDTNKGLIGLLLLTAVGAFASVPIIQSGFYVDFSAALSDIDITGFFIFVGLVLGLSTNGFINRQFKAMVFAGGLFMAIGQLASAFSEKMTGLSDEISMMLQVASVVFCTWHMSFERLFHMGHETSNL</sequence>
<reference evidence="2" key="1">
    <citation type="submission" date="2022-11" db="EMBL/GenBank/DDBJ databases">
        <title>Larsenimonas rhizosphaerae sp. nov., isolated from a tidal mudflat.</title>
        <authorList>
            <person name="Lee S.D."/>
            <person name="Kim I.S."/>
        </authorList>
    </citation>
    <scope>NUCLEOTIDE SEQUENCE</scope>
    <source>
        <strain evidence="2">GH2-1</strain>
    </source>
</reference>
<evidence type="ECO:0000256" key="1">
    <source>
        <dbReference type="SAM" id="Phobius"/>
    </source>
</evidence>
<accession>A0AA41ZNJ9</accession>
<name>A0AA41ZNJ9_9GAMM</name>
<proteinExistence type="predicted"/>
<dbReference type="EMBL" id="JAPIVE010000004">
    <property type="protein sequence ID" value="MCX2525193.1"/>
    <property type="molecule type" value="Genomic_DNA"/>
</dbReference>
<keyword evidence="3" id="KW-1185">Reference proteome</keyword>
<evidence type="ECO:0000313" key="2">
    <source>
        <dbReference type="EMBL" id="MCX2525193.1"/>
    </source>
</evidence>
<gene>
    <name evidence="2" type="ORF">OQ287_13160</name>
</gene>
<keyword evidence="1" id="KW-0472">Membrane</keyword>
<keyword evidence="1" id="KW-1133">Transmembrane helix</keyword>
<protein>
    <submittedName>
        <fullName evidence="2">Uncharacterized protein</fullName>
    </submittedName>
</protein>
<feature type="transmembrane region" description="Helical" evidence="1">
    <location>
        <begin position="99"/>
        <end position="119"/>
    </location>
</feature>